<gene>
    <name evidence="3" type="ORF">SAMN05444337_0059</name>
</gene>
<dbReference type="AlphaFoldDB" id="A0A1M6BC50"/>
<evidence type="ECO:0008006" key="5">
    <source>
        <dbReference type="Google" id="ProtNLM"/>
    </source>
</evidence>
<dbReference type="SUPFAM" id="SSF54523">
    <property type="entry name" value="Pili subunits"/>
    <property type="match status" value="1"/>
</dbReference>
<dbReference type="InterPro" id="IPR045584">
    <property type="entry name" value="Pilin-like"/>
</dbReference>
<dbReference type="STRING" id="683124.SAMN05444337_0059"/>
<keyword evidence="2" id="KW-0472">Membrane</keyword>
<dbReference type="EMBL" id="FQZH01000001">
    <property type="protein sequence ID" value="SHI46310.1"/>
    <property type="molecule type" value="Genomic_DNA"/>
</dbReference>
<keyword evidence="2" id="KW-0812">Transmembrane</keyword>
<evidence type="ECO:0000256" key="1">
    <source>
        <dbReference type="SAM" id="MobiDB-lite"/>
    </source>
</evidence>
<evidence type="ECO:0000313" key="4">
    <source>
        <dbReference type="Proteomes" id="UP000184232"/>
    </source>
</evidence>
<accession>A0A1M6BC50</accession>
<keyword evidence="2" id="KW-1133">Transmembrane helix</keyword>
<keyword evidence="4" id="KW-1185">Reference proteome</keyword>
<feature type="transmembrane region" description="Helical" evidence="2">
    <location>
        <begin position="20"/>
        <end position="41"/>
    </location>
</feature>
<evidence type="ECO:0000313" key="3">
    <source>
        <dbReference type="EMBL" id="SHI46310.1"/>
    </source>
</evidence>
<dbReference type="Gene3D" id="3.30.700.10">
    <property type="entry name" value="Glycoprotein, Type 4 Pilin"/>
    <property type="match status" value="1"/>
</dbReference>
<proteinExistence type="predicted"/>
<name>A0A1M6BC50_9FLAO</name>
<organism evidence="3 4">
    <name type="scientific">Flavobacterium haoranii</name>
    <dbReference type="NCBI Taxonomy" id="683124"/>
    <lineage>
        <taxon>Bacteria</taxon>
        <taxon>Pseudomonadati</taxon>
        <taxon>Bacteroidota</taxon>
        <taxon>Flavobacteriia</taxon>
        <taxon>Flavobacteriales</taxon>
        <taxon>Flavobacteriaceae</taxon>
        <taxon>Flavobacterium</taxon>
    </lineage>
</organism>
<protein>
    <recommendedName>
        <fullName evidence="5">Prepilin-type N-terminal cleavage/methylation domain-containing protein</fullName>
    </recommendedName>
</protein>
<dbReference type="Proteomes" id="UP000184232">
    <property type="component" value="Unassembled WGS sequence"/>
</dbReference>
<feature type="region of interest" description="Disordered" evidence="1">
    <location>
        <begin position="164"/>
        <end position="184"/>
    </location>
</feature>
<sequence>MKTMPWKSINKTSPRFYVKAYSLTEILIVLCIIGILLLMVLPNQTSVISQAKAIEAQAMLNQVYGLEKSHFYRFSKYSNNLEEIGFEQEQTVEDGVSGVDNDNKNIAPMIELNFDGNEKMQKFSFSIKFNDKNQFDKVILNSGKEFGIEEWNKFFTDMNPQDTEAGTNIQNDYIQRDYNNNNPK</sequence>
<evidence type="ECO:0000256" key="2">
    <source>
        <dbReference type="SAM" id="Phobius"/>
    </source>
</evidence>
<dbReference type="RefSeq" id="WP_227658715.1">
    <property type="nucleotide sequence ID" value="NZ_CP045292.1"/>
</dbReference>
<reference evidence="3 4" key="1">
    <citation type="submission" date="2016-11" db="EMBL/GenBank/DDBJ databases">
        <authorList>
            <person name="Jaros S."/>
            <person name="Januszkiewicz K."/>
            <person name="Wedrychowicz H."/>
        </authorList>
    </citation>
    <scope>NUCLEOTIDE SEQUENCE [LARGE SCALE GENOMIC DNA]</scope>
    <source>
        <strain evidence="3 4">DSM 22807</strain>
    </source>
</reference>